<evidence type="ECO:0000313" key="2">
    <source>
        <dbReference type="Proteomes" id="UP001461341"/>
    </source>
</evidence>
<dbReference type="RefSeq" id="WP_369018499.1">
    <property type="nucleotide sequence ID" value="NZ_CP121689.1"/>
</dbReference>
<sequence>MDRILIYAVSLSSEQAAVDAASKAGVPIFFQCGYLPDLLPRSAGFMLELGEGRGMPPGRAAGAV</sequence>
<keyword evidence="2" id="KW-1185">Reference proteome</keyword>
<evidence type="ECO:0000313" key="1">
    <source>
        <dbReference type="EMBL" id="WZL76341.1"/>
    </source>
</evidence>
<proteinExistence type="predicted"/>
<accession>A0ABZ2YDV7</accession>
<dbReference type="EMBL" id="CP121689">
    <property type="protein sequence ID" value="WZL76341.1"/>
    <property type="molecule type" value="Genomic_DNA"/>
</dbReference>
<gene>
    <name evidence="1" type="ORF">QBE54_00995</name>
</gene>
<protein>
    <submittedName>
        <fullName evidence="1">Uncharacterized protein</fullName>
    </submittedName>
</protein>
<dbReference type="Proteomes" id="UP001461341">
    <property type="component" value="Chromosome"/>
</dbReference>
<organism evidence="1 2">
    <name type="scientific">Thermatribacter velox</name>
    <dbReference type="NCBI Taxonomy" id="3039681"/>
    <lineage>
        <taxon>Bacteria</taxon>
        <taxon>Pseudomonadati</taxon>
        <taxon>Atribacterota</taxon>
        <taxon>Atribacteria</taxon>
        <taxon>Atribacterales</taxon>
        <taxon>Thermatribacteraceae</taxon>
        <taxon>Thermatribacter</taxon>
    </lineage>
</organism>
<name>A0ABZ2YDV7_9BACT</name>
<reference evidence="1 2" key="1">
    <citation type="submission" date="2023-03" db="EMBL/GenBank/DDBJ databases">
        <title>Novel Species.</title>
        <authorList>
            <person name="Ma S."/>
        </authorList>
    </citation>
    <scope>NUCLEOTIDE SEQUENCE [LARGE SCALE GENOMIC DNA]</scope>
    <source>
        <strain evidence="1 2">B11</strain>
    </source>
</reference>